<dbReference type="GO" id="GO:0005789">
    <property type="term" value="C:endoplasmic reticulum membrane"/>
    <property type="evidence" value="ECO:0007669"/>
    <property type="project" value="TreeGrafter"/>
</dbReference>
<keyword evidence="6 13" id="KW-0812">Transmembrane</keyword>
<comment type="similarity">
    <text evidence="3">Belongs to the very long-chain fatty acids dehydratase HACD family.</text>
</comment>
<evidence type="ECO:0000256" key="10">
    <source>
        <dbReference type="ARBA" id="ARBA00023136"/>
    </source>
</evidence>
<dbReference type="InterPro" id="IPR007482">
    <property type="entry name" value="Tyr_Pase-like_PTPLA"/>
</dbReference>
<evidence type="ECO:0000256" key="1">
    <source>
        <dbReference type="ARBA" id="ARBA00004141"/>
    </source>
</evidence>
<dbReference type="Pfam" id="PF04387">
    <property type="entry name" value="PTPLA"/>
    <property type="match status" value="1"/>
</dbReference>
<gene>
    <name evidence="14" type="ORF">PBIL07802_LOCUS13044</name>
</gene>
<dbReference type="PANTHER" id="PTHR11035">
    <property type="entry name" value="VERY-LONG-CHAIN (3R)-3-HYDROXYACYL-COA DEHYDRATASE"/>
    <property type="match status" value="1"/>
</dbReference>
<keyword evidence="5" id="KW-0444">Lipid biosynthesis</keyword>
<sequence>MAGEGKARKAKASPKEAPISNGLLTLYLTMYNAAQWMSWAYLAYLLLVKYIDEVQNGTYECEKYMREVYSVVGSFAGSLTLLGFLETIHALARFVKTSPMPTLFQTLGRFAVLNITVASVSEAQAWVSTGSFLLCFVVIENIRYPYYTVAQVLSLCNKKPPYILTWLRYTAWIPIYPTGIVTEWLTYYFSLPYLNNLELKLDIMPSISLPFYYVVVGLLVFYPIGGFVNLSHMGKQRKKALSPKQKFE</sequence>
<evidence type="ECO:0000256" key="3">
    <source>
        <dbReference type="ARBA" id="ARBA00007811"/>
    </source>
</evidence>
<evidence type="ECO:0000256" key="12">
    <source>
        <dbReference type="ARBA" id="ARBA00023239"/>
    </source>
</evidence>
<comment type="subcellular location">
    <subcellularLocation>
        <location evidence="1">Membrane</location>
        <topology evidence="1">Multi-pass membrane protein</topology>
    </subcellularLocation>
</comment>
<feature type="transmembrane region" description="Helical" evidence="13">
    <location>
        <begin position="210"/>
        <end position="230"/>
    </location>
</feature>
<dbReference type="GO" id="GO:0030497">
    <property type="term" value="P:fatty acid elongation"/>
    <property type="evidence" value="ECO:0007669"/>
    <property type="project" value="TreeGrafter"/>
</dbReference>
<keyword evidence="10 13" id="KW-0472">Membrane</keyword>
<evidence type="ECO:0000256" key="13">
    <source>
        <dbReference type="SAM" id="Phobius"/>
    </source>
</evidence>
<dbReference type="EMBL" id="HBIB01020147">
    <property type="protein sequence ID" value="CAE0250839.1"/>
    <property type="molecule type" value="Transcribed_RNA"/>
</dbReference>
<comment type="pathway">
    <text evidence="2">Lipid metabolism; fatty acid biosynthesis.</text>
</comment>
<keyword evidence="9" id="KW-0443">Lipid metabolism</keyword>
<dbReference type="GO" id="GO:0042761">
    <property type="term" value="P:very long-chain fatty acid biosynthetic process"/>
    <property type="evidence" value="ECO:0007669"/>
    <property type="project" value="TreeGrafter"/>
</dbReference>
<keyword evidence="11" id="KW-0275">Fatty acid biosynthesis</keyword>
<evidence type="ECO:0000256" key="5">
    <source>
        <dbReference type="ARBA" id="ARBA00022516"/>
    </source>
</evidence>
<evidence type="ECO:0000313" key="14">
    <source>
        <dbReference type="EMBL" id="CAE0250839.1"/>
    </source>
</evidence>
<feature type="transmembrane region" description="Helical" evidence="13">
    <location>
        <begin position="68"/>
        <end position="92"/>
    </location>
</feature>
<evidence type="ECO:0000256" key="4">
    <source>
        <dbReference type="ARBA" id="ARBA00013122"/>
    </source>
</evidence>
<keyword evidence="8 13" id="KW-1133">Transmembrane helix</keyword>
<evidence type="ECO:0000256" key="11">
    <source>
        <dbReference type="ARBA" id="ARBA00023160"/>
    </source>
</evidence>
<evidence type="ECO:0000256" key="7">
    <source>
        <dbReference type="ARBA" id="ARBA00022832"/>
    </source>
</evidence>
<reference evidence="14" key="1">
    <citation type="submission" date="2021-01" db="EMBL/GenBank/DDBJ databases">
        <authorList>
            <person name="Corre E."/>
            <person name="Pelletier E."/>
            <person name="Niang G."/>
            <person name="Scheremetjew M."/>
            <person name="Finn R."/>
            <person name="Kale V."/>
            <person name="Holt S."/>
            <person name="Cochrane G."/>
            <person name="Meng A."/>
            <person name="Brown T."/>
            <person name="Cohen L."/>
        </authorList>
    </citation>
    <scope>NUCLEOTIDE SEQUENCE</scope>
    <source>
        <strain evidence="14">NIES-2562</strain>
    </source>
</reference>
<keyword evidence="7" id="KW-0276">Fatty acid metabolism</keyword>
<dbReference type="PANTHER" id="PTHR11035:SF35">
    <property type="entry name" value="VERY-LONG-CHAIN (3R)-3-HYDROXYACYL-COA DEHYDRATASE"/>
    <property type="match status" value="1"/>
</dbReference>
<evidence type="ECO:0000256" key="6">
    <source>
        <dbReference type="ARBA" id="ARBA00022692"/>
    </source>
</evidence>
<evidence type="ECO:0000256" key="2">
    <source>
        <dbReference type="ARBA" id="ARBA00005194"/>
    </source>
</evidence>
<protein>
    <recommendedName>
        <fullName evidence="4">very-long-chain (3R)-3-hydroxyacyl-CoA dehydratase</fullName>
        <ecNumber evidence="4">4.2.1.134</ecNumber>
    </recommendedName>
</protein>
<dbReference type="UniPathway" id="UPA00094"/>
<name>A0A7S3G5H1_9EUKA</name>
<evidence type="ECO:0000256" key="9">
    <source>
        <dbReference type="ARBA" id="ARBA00023098"/>
    </source>
</evidence>
<keyword evidence="12" id="KW-0456">Lyase</keyword>
<dbReference type="GO" id="GO:0102158">
    <property type="term" value="F:very-long-chain (3R)-3-hydroxyacyl-CoA dehydratase activity"/>
    <property type="evidence" value="ECO:0007669"/>
    <property type="project" value="UniProtKB-EC"/>
</dbReference>
<feature type="transmembrane region" description="Helical" evidence="13">
    <location>
        <begin position="24"/>
        <end position="47"/>
    </location>
</feature>
<dbReference type="AlphaFoldDB" id="A0A7S3G5H1"/>
<proteinExistence type="inferred from homology"/>
<accession>A0A7S3G5H1</accession>
<evidence type="ECO:0000256" key="8">
    <source>
        <dbReference type="ARBA" id="ARBA00022989"/>
    </source>
</evidence>
<organism evidence="14">
    <name type="scientific">Palpitomonas bilix</name>
    <dbReference type="NCBI Taxonomy" id="652834"/>
    <lineage>
        <taxon>Eukaryota</taxon>
        <taxon>Eukaryota incertae sedis</taxon>
    </lineage>
</organism>
<dbReference type="EC" id="4.2.1.134" evidence="4"/>
<dbReference type="GO" id="GO:0030148">
    <property type="term" value="P:sphingolipid biosynthetic process"/>
    <property type="evidence" value="ECO:0007669"/>
    <property type="project" value="TreeGrafter"/>
</dbReference>
<feature type="transmembrane region" description="Helical" evidence="13">
    <location>
        <begin position="112"/>
        <end position="139"/>
    </location>
</feature>
<feature type="transmembrane region" description="Helical" evidence="13">
    <location>
        <begin position="169"/>
        <end position="190"/>
    </location>
</feature>